<feature type="domain" description="DUF7027" evidence="2">
    <location>
        <begin position="35"/>
        <end position="116"/>
    </location>
</feature>
<evidence type="ECO:0000259" key="2">
    <source>
        <dbReference type="Pfam" id="PF22954"/>
    </source>
</evidence>
<reference evidence="3" key="2">
    <citation type="submission" date="2022-10" db="EMBL/GenBank/DDBJ databases">
        <authorList>
            <consortium name="ENA_rothamsted_submissions"/>
            <consortium name="culmorum"/>
            <person name="King R."/>
        </authorList>
    </citation>
    <scope>NUCLEOTIDE SEQUENCE</scope>
</reference>
<dbReference type="AlphaFoldDB" id="A0A9N9S1R3"/>
<keyword evidence="1" id="KW-0812">Transmembrane</keyword>
<dbReference type="PANTHER" id="PTHR36694:SF11">
    <property type="entry name" value="LP21121P-RELATED"/>
    <property type="match status" value="1"/>
</dbReference>
<keyword evidence="1" id="KW-0472">Membrane</keyword>
<keyword evidence="4" id="KW-1185">Reference proteome</keyword>
<evidence type="ECO:0000256" key="1">
    <source>
        <dbReference type="SAM" id="Phobius"/>
    </source>
</evidence>
<keyword evidence="1" id="KW-1133">Transmembrane helix</keyword>
<gene>
    <name evidence="3" type="ORF">CHIRRI_LOCUS11257</name>
</gene>
<sequence length="265" mass="29519">MKEPIFRNCCCCCDLKVGCCIYVGLSLLVSILDFFKTIGNLGSSRNSIYYDYEYGYRQKPSDIPEWTKYLNILICIVTIITCILFFKGVSAKKPSLLKPFIIAQTFSLVLITIVILFLLPFIGDAALMVFIIAVIPIGICAYLIACVYSLYVSMQNGPDMSAGHVYIPQVVVQSQMPQNYQLQNVYYAANPTDPSYPQSSAPYPPNSASCPPNCSPYAPNTYSPGPYNPNFYPIKSYGPNSLPPNYNAAVDVATNDREKKQPFKY</sequence>
<evidence type="ECO:0000313" key="4">
    <source>
        <dbReference type="Proteomes" id="UP001153620"/>
    </source>
</evidence>
<feature type="transmembrane region" description="Helical" evidence="1">
    <location>
        <begin position="128"/>
        <end position="151"/>
    </location>
</feature>
<reference evidence="3" key="1">
    <citation type="submission" date="2022-01" db="EMBL/GenBank/DDBJ databases">
        <authorList>
            <person name="King R."/>
        </authorList>
    </citation>
    <scope>NUCLEOTIDE SEQUENCE</scope>
</reference>
<dbReference type="Proteomes" id="UP001153620">
    <property type="component" value="Chromosome 3"/>
</dbReference>
<dbReference type="InterPro" id="IPR054291">
    <property type="entry name" value="DUF7027"/>
</dbReference>
<evidence type="ECO:0000313" key="3">
    <source>
        <dbReference type="EMBL" id="CAG9808416.1"/>
    </source>
</evidence>
<proteinExistence type="predicted"/>
<dbReference type="EMBL" id="OU895879">
    <property type="protein sequence ID" value="CAG9808416.1"/>
    <property type="molecule type" value="Genomic_DNA"/>
</dbReference>
<organism evidence="3 4">
    <name type="scientific">Chironomus riparius</name>
    <dbReference type="NCBI Taxonomy" id="315576"/>
    <lineage>
        <taxon>Eukaryota</taxon>
        <taxon>Metazoa</taxon>
        <taxon>Ecdysozoa</taxon>
        <taxon>Arthropoda</taxon>
        <taxon>Hexapoda</taxon>
        <taxon>Insecta</taxon>
        <taxon>Pterygota</taxon>
        <taxon>Neoptera</taxon>
        <taxon>Endopterygota</taxon>
        <taxon>Diptera</taxon>
        <taxon>Nematocera</taxon>
        <taxon>Chironomoidea</taxon>
        <taxon>Chironomidae</taxon>
        <taxon>Chironominae</taxon>
        <taxon>Chironomus</taxon>
    </lineage>
</organism>
<dbReference type="PANTHER" id="PTHR36694">
    <property type="entry name" value="PASIFLORA 1, ISOFORM A-RELATED"/>
    <property type="match status" value="1"/>
</dbReference>
<name>A0A9N9S1R3_9DIPT</name>
<accession>A0A9N9S1R3</accession>
<dbReference type="Pfam" id="PF22954">
    <property type="entry name" value="DUF7027"/>
    <property type="match status" value="1"/>
</dbReference>
<feature type="transmembrane region" description="Helical" evidence="1">
    <location>
        <begin position="101"/>
        <end position="122"/>
    </location>
</feature>
<protein>
    <recommendedName>
        <fullName evidence="2">DUF7027 domain-containing protein</fullName>
    </recommendedName>
</protein>
<feature type="transmembrane region" description="Helical" evidence="1">
    <location>
        <begin position="69"/>
        <end position="89"/>
    </location>
</feature>